<accession>A0ABX1U6P9</accession>
<dbReference type="InterPro" id="IPR006667">
    <property type="entry name" value="SLC41_membr_dom"/>
</dbReference>
<dbReference type="InterPro" id="IPR036739">
    <property type="entry name" value="SLC41_membr_dom_sf"/>
</dbReference>
<dbReference type="InterPro" id="IPR006668">
    <property type="entry name" value="Mg_transptr_MgtE_intracell_dom"/>
</dbReference>
<keyword evidence="12" id="KW-1185">Reference proteome</keyword>
<feature type="domain" description="SLC41A/MgtE integral membrane" evidence="9">
    <location>
        <begin position="332"/>
        <end position="456"/>
    </location>
</feature>
<dbReference type="SUPFAM" id="SSF54631">
    <property type="entry name" value="CBS-domain pair"/>
    <property type="match status" value="1"/>
</dbReference>
<evidence type="ECO:0000313" key="11">
    <source>
        <dbReference type="EMBL" id="NMR68707.1"/>
    </source>
</evidence>
<feature type="transmembrane region" description="Helical" evidence="8">
    <location>
        <begin position="298"/>
        <end position="316"/>
    </location>
</feature>
<dbReference type="Proteomes" id="UP000590068">
    <property type="component" value="Unassembled WGS sequence"/>
</dbReference>
<dbReference type="Pfam" id="PF03448">
    <property type="entry name" value="MgtE_N"/>
    <property type="match status" value="1"/>
</dbReference>
<feature type="transmembrane region" description="Helical" evidence="8">
    <location>
        <begin position="322"/>
        <end position="351"/>
    </location>
</feature>
<proteinExistence type="inferred from homology"/>
<dbReference type="Pfam" id="PF01769">
    <property type="entry name" value="MgtE"/>
    <property type="match status" value="1"/>
</dbReference>
<feature type="transmembrane region" description="Helical" evidence="8">
    <location>
        <begin position="372"/>
        <end position="393"/>
    </location>
</feature>
<evidence type="ECO:0000259" key="10">
    <source>
        <dbReference type="Pfam" id="PF03448"/>
    </source>
</evidence>
<dbReference type="InterPro" id="IPR038076">
    <property type="entry name" value="MgtE_N_sf"/>
</dbReference>
<evidence type="ECO:0000256" key="1">
    <source>
        <dbReference type="ARBA" id="ARBA00004141"/>
    </source>
</evidence>
<evidence type="ECO:0000256" key="4">
    <source>
        <dbReference type="ARBA" id="ARBA00022692"/>
    </source>
</evidence>
<comment type="subcellular location">
    <subcellularLocation>
        <location evidence="1">Membrane</location>
        <topology evidence="1">Multi-pass membrane protein</topology>
    </subcellularLocation>
</comment>
<protein>
    <submittedName>
        <fullName evidence="11">Magnesium transporter</fullName>
    </submittedName>
</protein>
<gene>
    <name evidence="11" type="ORF">HJ568_01810</name>
</gene>
<evidence type="ECO:0000256" key="6">
    <source>
        <dbReference type="ARBA" id="ARBA00022989"/>
    </source>
</evidence>
<comment type="similarity">
    <text evidence="2">Belongs to the SLC41A transporter family.</text>
</comment>
<sequence>MTITTLPLQSLEEDNLYVQILACVDIQDAHWLKENLVNANPLAIPAALKQLTENQRVLTWELLSSVAPDVAANLLDHYSDTEMRTIVEGLSAMHIQSIFQYLRSPDRRMLINHFPTQKQEQLTEALPSTWQVEEKAALIYDPSSAGGICKSEILKLPATATVSKLSNLLADNEHSYEYQEWRYVYLYNNDGCYIGGIKLKDVFSLPYGSRLMDHIDTSLPVAQPEMDLRAIKSILDTSAHPIVPVVDKQGLQIGVVGFKQLNEALYRQSEQQLLEQSGVFGGDENRSMPTMKRNLRRLTFLLPSVMLSYAAVSIIAQFEFIIAQYALLAAILPLVANLSGAAGNQAVAVSIRELSTGSLSPKDVLFVAFKELPIGIVNGVLIGSILAVLAYLTHGTEQLALPALIAVSYVISSILAVVIGGTLPLILKRFNLDPAMLSSPVLTTLTDAISFFSVLYLAQLFLL</sequence>
<dbReference type="PANTHER" id="PTHR41394:SF5">
    <property type="entry name" value="SLC41A_MGTE INTEGRAL MEMBRANE DOMAIN-CONTAINING PROTEIN"/>
    <property type="match status" value="1"/>
</dbReference>
<dbReference type="Gene3D" id="3.10.580.10">
    <property type="entry name" value="CBS-domain"/>
    <property type="match status" value="1"/>
</dbReference>
<dbReference type="RefSeq" id="WP_102329462.1">
    <property type="nucleotide sequence ID" value="NZ_JABBXC010000034.1"/>
</dbReference>
<dbReference type="InterPro" id="IPR046342">
    <property type="entry name" value="CBS_dom_sf"/>
</dbReference>
<name>A0ABX1U6P9_9VIBR</name>
<dbReference type="Gene3D" id="1.10.357.20">
    <property type="entry name" value="SLC41 divalent cation transporters, integral membrane domain"/>
    <property type="match status" value="1"/>
</dbReference>
<dbReference type="Gene3D" id="1.25.60.10">
    <property type="entry name" value="MgtE N-terminal domain-like"/>
    <property type="match status" value="1"/>
</dbReference>
<evidence type="ECO:0000256" key="2">
    <source>
        <dbReference type="ARBA" id="ARBA00009749"/>
    </source>
</evidence>
<evidence type="ECO:0000313" key="12">
    <source>
        <dbReference type="Proteomes" id="UP000590068"/>
    </source>
</evidence>
<keyword evidence="3" id="KW-0813">Transport</keyword>
<keyword evidence="4 8" id="KW-0812">Transmembrane</keyword>
<reference evidence="11 12" key="1">
    <citation type="submission" date="2020-04" db="EMBL/GenBank/DDBJ databases">
        <title>WGS-Seq of Vibrio isolated by the O'Toole Lab.</title>
        <authorList>
            <person name="Mckone K.P."/>
            <person name="Whitaker R."/>
            <person name="Sevigney J.L."/>
            <person name="Herring J.B."/>
            <person name="O'Toole G."/>
        </authorList>
    </citation>
    <scope>NUCLEOTIDE SEQUENCE [LARGE SCALE GENOMIC DNA]</scope>
    <source>
        <strain evidence="11 12">BS_02</strain>
    </source>
</reference>
<keyword evidence="6 8" id="KW-1133">Transmembrane helix</keyword>
<evidence type="ECO:0000256" key="3">
    <source>
        <dbReference type="ARBA" id="ARBA00022448"/>
    </source>
</evidence>
<evidence type="ECO:0000256" key="8">
    <source>
        <dbReference type="SAM" id="Phobius"/>
    </source>
</evidence>
<comment type="caution">
    <text evidence="11">The sequence shown here is derived from an EMBL/GenBank/DDBJ whole genome shotgun (WGS) entry which is preliminary data.</text>
</comment>
<dbReference type="EMBL" id="JABCJR010000002">
    <property type="protein sequence ID" value="NMR68707.1"/>
    <property type="molecule type" value="Genomic_DNA"/>
</dbReference>
<evidence type="ECO:0000256" key="7">
    <source>
        <dbReference type="ARBA" id="ARBA00023136"/>
    </source>
</evidence>
<dbReference type="PANTHER" id="PTHR41394">
    <property type="entry name" value="MAGNESIUM TRANSPORTER MGTE"/>
    <property type="match status" value="1"/>
</dbReference>
<feature type="transmembrane region" description="Helical" evidence="8">
    <location>
        <begin position="399"/>
        <end position="427"/>
    </location>
</feature>
<keyword evidence="5" id="KW-0460">Magnesium</keyword>
<feature type="domain" description="Magnesium transporter MgtE intracellular" evidence="10">
    <location>
        <begin position="43"/>
        <end position="142"/>
    </location>
</feature>
<evidence type="ECO:0000259" key="9">
    <source>
        <dbReference type="Pfam" id="PF01769"/>
    </source>
</evidence>
<feature type="transmembrane region" description="Helical" evidence="8">
    <location>
        <begin position="439"/>
        <end position="462"/>
    </location>
</feature>
<dbReference type="SUPFAM" id="SSF161093">
    <property type="entry name" value="MgtE membrane domain-like"/>
    <property type="match status" value="1"/>
</dbReference>
<dbReference type="SUPFAM" id="SSF158791">
    <property type="entry name" value="MgtE N-terminal domain-like"/>
    <property type="match status" value="1"/>
</dbReference>
<evidence type="ECO:0000256" key="5">
    <source>
        <dbReference type="ARBA" id="ARBA00022842"/>
    </source>
</evidence>
<organism evidence="11 12">
    <name type="scientific">Vibrio breoganii</name>
    <dbReference type="NCBI Taxonomy" id="553239"/>
    <lineage>
        <taxon>Bacteria</taxon>
        <taxon>Pseudomonadati</taxon>
        <taxon>Pseudomonadota</taxon>
        <taxon>Gammaproteobacteria</taxon>
        <taxon>Vibrionales</taxon>
        <taxon>Vibrionaceae</taxon>
        <taxon>Vibrio</taxon>
    </lineage>
</organism>
<keyword evidence="7 8" id="KW-0472">Membrane</keyword>